<dbReference type="Gene3D" id="3.30.465.10">
    <property type="match status" value="2"/>
</dbReference>
<evidence type="ECO:0000256" key="2">
    <source>
        <dbReference type="ARBA" id="ARBA00023002"/>
    </source>
</evidence>
<protein>
    <submittedName>
        <fullName evidence="5">FAD binding domain protein</fullName>
    </submittedName>
</protein>
<keyword evidence="2" id="KW-0560">Oxidoreductase</keyword>
<dbReference type="InterPro" id="IPR006094">
    <property type="entry name" value="Oxid_FAD_bind_N"/>
</dbReference>
<dbReference type="GO" id="GO:0016491">
    <property type="term" value="F:oxidoreductase activity"/>
    <property type="evidence" value="ECO:0007669"/>
    <property type="project" value="UniProtKB-KW"/>
</dbReference>
<dbReference type="SUPFAM" id="SSF56176">
    <property type="entry name" value="FAD-binding/transporter-associated domain-like"/>
    <property type="match status" value="1"/>
</dbReference>
<proteinExistence type="inferred from homology"/>
<sequence>MAGKLSFALVSLLPTASASTGLSCRCFPGDACWPSTQDWSAFNATLGGRLIATIPAASVCHYNSPFLPYDAAACEELLAVWNETKTHYEASYSPMAPWFANFSCDPYLPNTPCTIKPLVRYAVNASSAQDYQATIEFATKRNIRLVVRNTGHDYLGRSTGAGALALWTHHLKEIEIVEYQSTDYSGPAIKVGAGVQILDAMNMAHEHGYSLVGGNCQTVGYAGGYSQGGGHGQLMSMYGLAADQVLEWEVITATGNHLIATPFNNSDLYWAMSGGGGGTYAVALSMTSKLYTDLPAAIANLTFTNEKVTEDRFWEAAATYIKDTARLADSGGAAVWEVTNAVFKNMPSTLPGGTKEQLQRLMQPTLDLLSSNNMTYTYSIASCSSFYECYTRFSPWMAVTEFQIGGRLIPRSTVDNDLHPLVDSFRTITEYGAVVAGVSFNASRSTIPENSVNPAWRDAQIRIVLGTAFDYYNYTHDVENQKLMTETLLPLLEDLTRGSGAYLNEADFNQPNWQSTFYGDNYAKLVSIKNKYDPNQTFYALKAVGSEEWAEQTDGRLCRVLIA</sequence>
<comment type="similarity">
    <text evidence="1">Belongs to the oxygen-dependent FAD-linked oxidoreductase family.</text>
</comment>
<feature type="chain" id="PRO_5016297109" evidence="3">
    <location>
        <begin position="19"/>
        <end position="563"/>
    </location>
</feature>
<dbReference type="Pfam" id="PF01565">
    <property type="entry name" value="FAD_binding_4"/>
    <property type="match status" value="1"/>
</dbReference>
<dbReference type="RefSeq" id="XP_025481803.1">
    <property type="nucleotide sequence ID" value="XM_025620292.1"/>
</dbReference>
<dbReference type="OrthoDB" id="9983560at2759"/>
<evidence type="ECO:0000256" key="3">
    <source>
        <dbReference type="SAM" id="SignalP"/>
    </source>
</evidence>
<dbReference type="InterPro" id="IPR050432">
    <property type="entry name" value="FAD-linked_Oxidoreductases_BP"/>
</dbReference>
<dbReference type="PROSITE" id="PS51257">
    <property type="entry name" value="PROKAR_LIPOPROTEIN"/>
    <property type="match status" value="1"/>
</dbReference>
<dbReference type="EMBL" id="KZ821453">
    <property type="protein sequence ID" value="PYH36325.1"/>
    <property type="molecule type" value="Genomic_DNA"/>
</dbReference>
<dbReference type="AlphaFoldDB" id="A0A318YNQ8"/>
<dbReference type="InterPro" id="IPR016166">
    <property type="entry name" value="FAD-bd_PCMH"/>
</dbReference>
<feature type="domain" description="FAD-binding PCMH-type" evidence="4">
    <location>
        <begin position="115"/>
        <end position="293"/>
    </location>
</feature>
<evidence type="ECO:0000313" key="5">
    <source>
        <dbReference type="EMBL" id="PYH36325.1"/>
    </source>
</evidence>
<feature type="signal peptide" evidence="3">
    <location>
        <begin position="1"/>
        <end position="18"/>
    </location>
</feature>
<organism evidence="5 6">
    <name type="scientific">Aspergillus neoniger (strain CBS 115656)</name>
    <dbReference type="NCBI Taxonomy" id="1448310"/>
    <lineage>
        <taxon>Eukaryota</taxon>
        <taxon>Fungi</taxon>
        <taxon>Dikarya</taxon>
        <taxon>Ascomycota</taxon>
        <taxon>Pezizomycotina</taxon>
        <taxon>Eurotiomycetes</taxon>
        <taxon>Eurotiomycetidae</taxon>
        <taxon>Eurotiales</taxon>
        <taxon>Aspergillaceae</taxon>
        <taxon>Aspergillus</taxon>
        <taxon>Aspergillus subgen. Circumdati</taxon>
    </lineage>
</organism>
<dbReference type="GO" id="GO:0071949">
    <property type="term" value="F:FAD binding"/>
    <property type="evidence" value="ECO:0007669"/>
    <property type="project" value="InterPro"/>
</dbReference>
<dbReference type="Pfam" id="PF08031">
    <property type="entry name" value="BBE"/>
    <property type="match status" value="1"/>
</dbReference>
<reference evidence="5" key="1">
    <citation type="submission" date="2016-12" db="EMBL/GenBank/DDBJ databases">
        <title>The genomes of Aspergillus section Nigri reveals drivers in fungal speciation.</title>
        <authorList>
            <consortium name="DOE Joint Genome Institute"/>
            <person name="Vesth T.C."/>
            <person name="Nybo J."/>
            <person name="Theobald S."/>
            <person name="Brandl J."/>
            <person name="Frisvad J.C."/>
            <person name="Nielsen K.F."/>
            <person name="Lyhne E.K."/>
            <person name="Kogle M.E."/>
            <person name="Kuo A."/>
            <person name="Riley R."/>
            <person name="Clum A."/>
            <person name="Nolan M."/>
            <person name="Lipzen A."/>
            <person name="Salamov A."/>
            <person name="Henrissat B."/>
            <person name="Wiebenga A."/>
            <person name="De Vries R.P."/>
            <person name="Grigoriev I.V."/>
            <person name="Mortensen U.H."/>
            <person name="Andersen M.R."/>
            <person name="Baker S.E."/>
        </authorList>
    </citation>
    <scope>NUCLEOTIDE SEQUENCE [LARGE SCALE GENOMIC DNA]</scope>
    <source>
        <strain evidence="5">CBS 115656</strain>
    </source>
</reference>
<dbReference type="Proteomes" id="UP000247647">
    <property type="component" value="Unassembled WGS sequence"/>
</dbReference>
<dbReference type="PANTHER" id="PTHR13878">
    <property type="entry name" value="GULONOLACTONE OXIDASE"/>
    <property type="match status" value="1"/>
</dbReference>
<dbReference type="InterPro" id="IPR036318">
    <property type="entry name" value="FAD-bd_PCMH-like_sf"/>
</dbReference>
<name>A0A318YNQ8_ASPNB</name>
<dbReference type="InterPro" id="IPR016169">
    <property type="entry name" value="FAD-bd_PCMH_sub2"/>
</dbReference>
<keyword evidence="3" id="KW-0732">Signal</keyword>
<accession>A0A318YNQ8</accession>
<evidence type="ECO:0000313" key="6">
    <source>
        <dbReference type="Proteomes" id="UP000247647"/>
    </source>
</evidence>
<evidence type="ECO:0000259" key="4">
    <source>
        <dbReference type="PROSITE" id="PS51387"/>
    </source>
</evidence>
<dbReference type="GeneID" id="37122748"/>
<dbReference type="PROSITE" id="PS51387">
    <property type="entry name" value="FAD_PCMH"/>
    <property type="match status" value="1"/>
</dbReference>
<evidence type="ECO:0000256" key="1">
    <source>
        <dbReference type="ARBA" id="ARBA00005466"/>
    </source>
</evidence>
<keyword evidence="6" id="KW-1185">Reference proteome</keyword>
<dbReference type="InterPro" id="IPR012951">
    <property type="entry name" value="BBE"/>
</dbReference>
<dbReference type="PANTHER" id="PTHR13878:SF91">
    <property type="entry name" value="FAD BINDING DOMAIN PROTEIN (AFU_ORTHOLOGUE AFUA_6G12070)-RELATED"/>
    <property type="match status" value="1"/>
</dbReference>
<gene>
    <name evidence="5" type="ORF">BO87DRAFT_330373</name>
</gene>